<dbReference type="InterPro" id="IPR005017">
    <property type="entry name" value="OMPP1/FadL/TodX"/>
</dbReference>
<proteinExistence type="inferred from homology"/>
<keyword evidence="5 8" id="KW-0732">Signal</keyword>
<comment type="subcellular location">
    <subcellularLocation>
        <location evidence="1">Cell outer membrane</location>
        <topology evidence="1">Multi-pass membrane protein</topology>
    </subcellularLocation>
</comment>
<evidence type="ECO:0000256" key="6">
    <source>
        <dbReference type="ARBA" id="ARBA00023136"/>
    </source>
</evidence>
<feature type="signal peptide" evidence="8">
    <location>
        <begin position="1"/>
        <end position="18"/>
    </location>
</feature>
<dbReference type="GO" id="GO:0009279">
    <property type="term" value="C:cell outer membrane"/>
    <property type="evidence" value="ECO:0007669"/>
    <property type="project" value="UniProtKB-SubCell"/>
</dbReference>
<feature type="chain" id="PRO_5013057982" evidence="8">
    <location>
        <begin position="19"/>
        <end position="499"/>
    </location>
</feature>
<keyword evidence="3" id="KW-1134">Transmembrane beta strand</keyword>
<dbReference type="RefSeq" id="WP_097047266.1">
    <property type="nucleotide sequence ID" value="NZ_OBEH01000007.1"/>
</dbReference>
<dbReference type="AlphaFoldDB" id="A0A285MYT3"/>
<organism evidence="9 10">
    <name type="scientific">Flagellimonas pacifica</name>
    <dbReference type="NCBI Taxonomy" id="1247520"/>
    <lineage>
        <taxon>Bacteria</taxon>
        <taxon>Pseudomonadati</taxon>
        <taxon>Bacteroidota</taxon>
        <taxon>Flavobacteriia</taxon>
        <taxon>Flavobacteriales</taxon>
        <taxon>Flavobacteriaceae</taxon>
        <taxon>Flagellimonas</taxon>
    </lineage>
</organism>
<keyword evidence="7" id="KW-0998">Cell outer membrane</keyword>
<evidence type="ECO:0000256" key="8">
    <source>
        <dbReference type="SAM" id="SignalP"/>
    </source>
</evidence>
<evidence type="ECO:0000256" key="7">
    <source>
        <dbReference type="ARBA" id="ARBA00023237"/>
    </source>
</evidence>
<dbReference type="PANTHER" id="PTHR35093">
    <property type="entry name" value="OUTER MEMBRANE PROTEIN NMB0088-RELATED"/>
    <property type="match status" value="1"/>
</dbReference>
<accession>A0A285MYT3</accession>
<keyword evidence="4" id="KW-0812">Transmembrane</keyword>
<evidence type="ECO:0000256" key="5">
    <source>
        <dbReference type="ARBA" id="ARBA00022729"/>
    </source>
</evidence>
<name>A0A285MYT3_9FLAO</name>
<dbReference type="PANTHER" id="PTHR35093:SF8">
    <property type="entry name" value="OUTER MEMBRANE PROTEIN NMB0088-RELATED"/>
    <property type="match status" value="1"/>
</dbReference>
<sequence>MKRISTFIMVLACAYASAQNINDVLRYSTENILGTARFQAMGGAFGALGGDLSSLNVNPAGSAVFNYSQFTISGSNYNVSNDALFGNNTRNTDINSVDLNQVGGVFVFKSTDSPWKKLALAFNYDMVQNFDNEFFVAGNTSQGIDNYFLNFAQGQTLGNLRVQQGERIEEAYLDIGTNLGFATQQAFLGFQAGLIEPTEDVNPNTSYFSNAQYTNVNQEYLQSVSGYNSKFTLNFAGQYQENLYLGASLNFHSMVYDKFTRLDENGYNADSPVQFTAFDNFLHSEGYGFSFSLGGIAKLNENIRVGGSYQSPTWYELTDDTSQRINSTLAEPDIGSIDFSIVNLFEEYRIKTPAKLTGSVAVVFGKDGLLSFDYGYQDMSQAELRPTTDPSFASENEFISNQLGPTNTYRLGGEFRIEEVSLRAGYKYEESPYENGDIVGDLTGFSGGIGYNFGGSRLDLAFSRSEQDINTLLFESGINSSAMINRINTNITLGYTLKF</sequence>
<evidence type="ECO:0000313" key="9">
    <source>
        <dbReference type="EMBL" id="SNZ01833.1"/>
    </source>
</evidence>
<evidence type="ECO:0000256" key="2">
    <source>
        <dbReference type="ARBA" id="ARBA00008163"/>
    </source>
</evidence>
<reference evidence="10" key="1">
    <citation type="submission" date="2017-09" db="EMBL/GenBank/DDBJ databases">
        <authorList>
            <person name="Varghese N."/>
            <person name="Submissions S."/>
        </authorList>
    </citation>
    <scope>NUCLEOTIDE SEQUENCE [LARGE SCALE GENOMIC DNA]</scope>
    <source>
        <strain evidence="10">DSM 25885</strain>
    </source>
</reference>
<dbReference type="EMBL" id="OBEH01000007">
    <property type="protein sequence ID" value="SNZ01833.1"/>
    <property type="molecule type" value="Genomic_DNA"/>
</dbReference>
<evidence type="ECO:0000256" key="4">
    <source>
        <dbReference type="ARBA" id="ARBA00022692"/>
    </source>
</evidence>
<gene>
    <name evidence="9" type="ORF">SAMN06265377_3682</name>
</gene>
<dbReference type="Proteomes" id="UP000219048">
    <property type="component" value="Unassembled WGS sequence"/>
</dbReference>
<evidence type="ECO:0000256" key="3">
    <source>
        <dbReference type="ARBA" id="ARBA00022452"/>
    </source>
</evidence>
<dbReference type="GO" id="GO:0015483">
    <property type="term" value="F:long-chain fatty acid transporting porin activity"/>
    <property type="evidence" value="ECO:0007669"/>
    <property type="project" value="TreeGrafter"/>
</dbReference>
<evidence type="ECO:0000313" key="10">
    <source>
        <dbReference type="Proteomes" id="UP000219048"/>
    </source>
</evidence>
<keyword evidence="10" id="KW-1185">Reference proteome</keyword>
<dbReference type="Gene3D" id="2.40.160.60">
    <property type="entry name" value="Outer membrane protein transport protein (OMPP1/FadL/TodX)"/>
    <property type="match status" value="1"/>
</dbReference>
<dbReference type="OrthoDB" id="9765571at2"/>
<keyword evidence="6" id="KW-0472">Membrane</keyword>
<protein>
    <submittedName>
        <fullName evidence="9">Outer membrane protein transport protein (OMPP1/FadL/TodX)</fullName>
    </submittedName>
</protein>
<dbReference type="SUPFAM" id="SSF56935">
    <property type="entry name" value="Porins"/>
    <property type="match status" value="1"/>
</dbReference>
<comment type="similarity">
    <text evidence="2">Belongs to the OmpP1/FadL family.</text>
</comment>
<evidence type="ECO:0000256" key="1">
    <source>
        <dbReference type="ARBA" id="ARBA00004571"/>
    </source>
</evidence>